<accession>A0ABS1TQS3</accession>
<organism evidence="6 7">
    <name type="scientific">Neobacillus paridis</name>
    <dbReference type="NCBI Taxonomy" id="2803862"/>
    <lineage>
        <taxon>Bacteria</taxon>
        <taxon>Bacillati</taxon>
        <taxon>Bacillota</taxon>
        <taxon>Bacilli</taxon>
        <taxon>Bacillales</taxon>
        <taxon>Bacillaceae</taxon>
        <taxon>Neobacillus</taxon>
    </lineage>
</organism>
<dbReference type="InterPro" id="IPR001624">
    <property type="entry name" value="FliE"/>
</dbReference>
<evidence type="ECO:0000313" key="6">
    <source>
        <dbReference type="EMBL" id="MBL4952948.1"/>
    </source>
</evidence>
<sequence>MNVSQISTGAIKMNQNPFQKVDNNQPSTSFANVLKGYLDNVDAAVKQSSDLAAKAAAGEIDNVHDVMIASQKAKLALELTVTVRDKAVEAYQEMMRMQI</sequence>
<gene>
    <name evidence="4 6" type="primary">fliE</name>
    <name evidence="6" type="ORF">JK635_12065</name>
</gene>
<evidence type="ECO:0000256" key="1">
    <source>
        <dbReference type="ARBA" id="ARBA00004117"/>
    </source>
</evidence>
<keyword evidence="3 4" id="KW-0975">Bacterial flagellum</keyword>
<keyword evidence="7" id="KW-1185">Reference proteome</keyword>
<dbReference type="HAMAP" id="MF_00724">
    <property type="entry name" value="FliE"/>
    <property type="match status" value="1"/>
</dbReference>
<dbReference type="RefSeq" id="WP_202654171.1">
    <property type="nucleotide sequence ID" value="NZ_JAESWB010000168.1"/>
</dbReference>
<dbReference type="Proteomes" id="UP000623967">
    <property type="component" value="Unassembled WGS sequence"/>
</dbReference>
<comment type="subcellular location">
    <subcellularLocation>
        <location evidence="1 4">Bacterial flagellum basal body</location>
    </subcellularLocation>
</comment>
<proteinExistence type="inferred from homology"/>
<evidence type="ECO:0000256" key="5">
    <source>
        <dbReference type="NCBIfam" id="TIGR00205"/>
    </source>
</evidence>
<dbReference type="EMBL" id="JAESWB010000168">
    <property type="protein sequence ID" value="MBL4952948.1"/>
    <property type="molecule type" value="Genomic_DNA"/>
</dbReference>
<evidence type="ECO:0000256" key="3">
    <source>
        <dbReference type="ARBA" id="ARBA00023143"/>
    </source>
</evidence>
<evidence type="ECO:0000256" key="4">
    <source>
        <dbReference type="HAMAP-Rule" id="MF_00724"/>
    </source>
</evidence>
<dbReference type="PANTHER" id="PTHR34653:SF1">
    <property type="entry name" value="FLAGELLAR HOOK-BASAL BODY COMPLEX PROTEIN FLIE"/>
    <property type="match status" value="1"/>
</dbReference>
<evidence type="ECO:0000313" key="7">
    <source>
        <dbReference type="Proteomes" id="UP000623967"/>
    </source>
</evidence>
<comment type="similarity">
    <text evidence="2 4">Belongs to the FliE family.</text>
</comment>
<protein>
    <recommendedName>
        <fullName evidence="4 5">Flagellar hook-basal body complex protein FliE</fullName>
    </recommendedName>
</protein>
<keyword evidence="6" id="KW-0282">Flagellum</keyword>
<name>A0ABS1TQS3_9BACI</name>
<dbReference type="Pfam" id="PF02049">
    <property type="entry name" value="FliE"/>
    <property type="match status" value="1"/>
</dbReference>
<dbReference type="NCBIfam" id="TIGR00205">
    <property type="entry name" value="fliE"/>
    <property type="match status" value="1"/>
</dbReference>
<reference evidence="6 7" key="1">
    <citation type="submission" date="2021-01" db="EMBL/GenBank/DDBJ databases">
        <title>Genome public.</title>
        <authorList>
            <person name="Liu C."/>
            <person name="Sun Q."/>
        </authorList>
    </citation>
    <scope>NUCLEOTIDE SEQUENCE [LARGE SCALE GENOMIC DNA]</scope>
    <source>
        <strain evidence="6 7">YIM B02564</strain>
    </source>
</reference>
<keyword evidence="6" id="KW-0969">Cilium</keyword>
<dbReference type="PANTHER" id="PTHR34653">
    <property type="match status" value="1"/>
</dbReference>
<dbReference type="PRINTS" id="PR01006">
    <property type="entry name" value="FLGHOOKFLIE"/>
</dbReference>
<keyword evidence="6" id="KW-0966">Cell projection</keyword>
<comment type="caution">
    <text evidence="6">The sequence shown here is derived from an EMBL/GenBank/DDBJ whole genome shotgun (WGS) entry which is preliminary data.</text>
</comment>
<evidence type="ECO:0000256" key="2">
    <source>
        <dbReference type="ARBA" id="ARBA00009272"/>
    </source>
</evidence>